<evidence type="ECO:0000256" key="3">
    <source>
        <dbReference type="ARBA" id="ARBA00008335"/>
    </source>
</evidence>
<keyword evidence="5 10" id="KW-0812">Transmembrane</keyword>
<gene>
    <name evidence="12" type="ORF">EDB81DRAFT_690013</name>
</gene>
<evidence type="ECO:0000259" key="11">
    <source>
        <dbReference type="PROSITE" id="PS50850"/>
    </source>
</evidence>
<evidence type="ECO:0000256" key="7">
    <source>
        <dbReference type="ARBA" id="ARBA00023136"/>
    </source>
</evidence>
<protein>
    <submittedName>
        <fullName evidence="12">Major facilitator superfamily transporter</fullName>
    </submittedName>
</protein>
<feature type="transmembrane region" description="Helical" evidence="10">
    <location>
        <begin position="209"/>
        <end position="230"/>
    </location>
</feature>
<proteinExistence type="inferred from homology"/>
<dbReference type="FunFam" id="1.20.1250.20:FF:000082">
    <property type="entry name" value="MFS multidrug transporter, putative"/>
    <property type="match status" value="1"/>
</dbReference>
<dbReference type="SUPFAM" id="SSF103473">
    <property type="entry name" value="MFS general substrate transporter"/>
    <property type="match status" value="1"/>
</dbReference>
<dbReference type="Gene3D" id="1.20.1250.20">
    <property type="entry name" value="MFS general substrate transporter like domains"/>
    <property type="match status" value="1"/>
</dbReference>
<organism evidence="12 13">
    <name type="scientific">Dactylonectria macrodidyma</name>
    <dbReference type="NCBI Taxonomy" id="307937"/>
    <lineage>
        <taxon>Eukaryota</taxon>
        <taxon>Fungi</taxon>
        <taxon>Dikarya</taxon>
        <taxon>Ascomycota</taxon>
        <taxon>Pezizomycotina</taxon>
        <taxon>Sordariomycetes</taxon>
        <taxon>Hypocreomycetidae</taxon>
        <taxon>Hypocreales</taxon>
        <taxon>Nectriaceae</taxon>
        <taxon>Dactylonectria</taxon>
    </lineage>
</organism>
<feature type="transmembrane region" description="Helical" evidence="10">
    <location>
        <begin position="424"/>
        <end position="445"/>
    </location>
</feature>
<feature type="domain" description="Major facilitator superfamily (MFS) profile" evidence="11">
    <location>
        <begin position="114"/>
        <end position="545"/>
    </location>
</feature>
<evidence type="ECO:0000256" key="4">
    <source>
        <dbReference type="ARBA" id="ARBA00022475"/>
    </source>
</evidence>
<feature type="transmembrane region" description="Helical" evidence="10">
    <location>
        <begin position="113"/>
        <end position="133"/>
    </location>
</feature>
<comment type="caution">
    <text evidence="12">The sequence shown here is derived from an EMBL/GenBank/DDBJ whole genome shotgun (WGS) entry which is preliminary data.</text>
</comment>
<evidence type="ECO:0000256" key="9">
    <source>
        <dbReference type="SAM" id="MobiDB-lite"/>
    </source>
</evidence>
<feature type="transmembrane region" description="Helical" evidence="10">
    <location>
        <begin position="338"/>
        <end position="363"/>
    </location>
</feature>
<dbReference type="Pfam" id="PF07690">
    <property type="entry name" value="MFS_1"/>
    <property type="match status" value="1"/>
</dbReference>
<dbReference type="EMBL" id="JAGMUV010000009">
    <property type="protein sequence ID" value="KAH7143485.1"/>
    <property type="molecule type" value="Genomic_DNA"/>
</dbReference>
<dbReference type="InterPro" id="IPR036259">
    <property type="entry name" value="MFS_trans_sf"/>
</dbReference>
<feature type="transmembrane region" description="Helical" evidence="10">
    <location>
        <begin position="145"/>
        <end position="167"/>
    </location>
</feature>
<evidence type="ECO:0000313" key="12">
    <source>
        <dbReference type="EMBL" id="KAH7143485.1"/>
    </source>
</evidence>
<feature type="region of interest" description="Disordered" evidence="9">
    <location>
        <begin position="1"/>
        <end position="78"/>
    </location>
</feature>
<evidence type="ECO:0000256" key="2">
    <source>
        <dbReference type="ARBA" id="ARBA00004236"/>
    </source>
</evidence>
<dbReference type="PANTHER" id="PTHR23502:SF7">
    <property type="entry name" value="DRUG_PROTON ANTIPORTER YHK8-RELATED"/>
    <property type="match status" value="1"/>
</dbReference>
<dbReference type="GO" id="GO:0022857">
    <property type="term" value="F:transmembrane transporter activity"/>
    <property type="evidence" value="ECO:0007669"/>
    <property type="project" value="InterPro"/>
</dbReference>
<feature type="compositionally biased region" description="Polar residues" evidence="9">
    <location>
        <begin position="21"/>
        <end position="60"/>
    </location>
</feature>
<name>A0A9P9ET67_9HYPO</name>
<feature type="transmembrane region" description="Helical" evidence="10">
    <location>
        <begin position="268"/>
        <end position="288"/>
    </location>
</feature>
<keyword evidence="13" id="KW-1185">Reference proteome</keyword>
<dbReference type="PANTHER" id="PTHR23502">
    <property type="entry name" value="MAJOR FACILITATOR SUPERFAMILY"/>
    <property type="match status" value="1"/>
</dbReference>
<dbReference type="InterPro" id="IPR020846">
    <property type="entry name" value="MFS_dom"/>
</dbReference>
<dbReference type="GO" id="GO:0140115">
    <property type="term" value="P:export across plasma membrane"/>
    <property type="evidence" value="ECO:0007669"/>
    <property type="project" value="UniProtKB-ARBA"/>
</dbReference>
<comment type="similarity">
    <text evidence="3">Belongs to the major facilitator superfamily.</text>
</comment>
<dbReference type="InterPro" id="IPR005829">
    <property type="entry name" value="Sugar_transporter_CS"/>
</dbReference>
<dbReference type="InterPro" id="IPR011701">
    <property type="entry name" value="MFS"/>
</dbReference>
<dbReference type="OrthoDB" id="3561359at2759"/>
<sequence length="555" mass="61777">MVVPGKMVDETRPAGVEEEPSNSPTPLQTDRCLSSLQEKSQSSNKNAGKPSHVNSASQVLESHHQPPEHHEDSFGLHTDCGTTSSEDQIYVVKFEGDHDPMCPRSMSKIRKWIIINIVCMATLCVTCASSIYTTTYTHMIAEFSTTPFITTIGLSIFVLGIALGPLLTSPLSEWYGRRPVYLVSWSFFIIWTITAAVSKNIQTMIVGRFLAGFTGGTFLSVSGGSVWDVFPRHEIQIPMILVSTAPFLGPCLGPLIGGFITSHIDWRWNHYFIIIWSVTLLLSIIFFAPETYHPIKLEEKAEILRKQTGDCRYKALIKRSCTSRCRALAFSLLRPLQLIILEPMCLALDIYSAVLLGLLYLFFRTFNLLFTTTYGMELWQVGLSFLGIISGMILAASSIPLWQRIKDRLLAGRGKETDESEPEYRLIPAIPGGVLIPVGLFWFGWSMDSNIHWIVPIIGSAIFGCGTVLVFTGIFTFLVDAYPQYAASALAGNGFVRASFGAAFPLFAIQMYDALGYHWATSLLAFITVILMPLPWVFFKYGEAIRGRSKFALRP</sequence>
<evidence type="ECO:0000256" key="10">
    <source>
        <dbReference type="SAM" id="Phobius"/>
    </source>
</evidence>
<evidence type="ECO:0000256" key="6">
    <source>
        <dbReference type="ARBA" id="ARBA00022989"/>
    </source>
</evidence>
<feature type="transmembrane region" description="Helical" evidence="10">
    <location>
        <begin position="179"/>
        <end position="197"/>
    </location>
</feature>
<keyword evidence="8" id="KW-0325">Glycoprotein</keyword>
<evidence type="ECO:0000256" key="5">
    <source>
        <dbReference type="ARBA" id="ARBA00022692"/>
    </source>
</evidence>
<evidence type="ECO:0000313" key="13">
    <source>
        <dbReference type="Proteomes" id="UP000738349"/>
    </source>
</evidence>
<dbReference type="PROSITE" id="PS50850">
    <property type="entry name" value="MFS"/>
    <property type="match status" value="1"/>
</dbReference>
<keyword evidence="4" id="KW-1003">Cell membrane</keyword>
<feature type="transmembrane region" description="Helical" evidence="10">
    <location>
        <begin position="383"/>
        <end position="403"/>
    </location>
</feature>
<feature type="transmembrane region" description="Helical" evidence="10">
    <location>
        <begin position="451"/>
        <end position="478"/>
    </location>
</feature>
<accession>A0A9P9ET67</accession>
<evidence type="ECO:0000256" key="8">
    <source>
        <dbReference type="ARBA" id="ARBA00023180"/>
    </source>
</evidence>
<comment type="subcellular location">
    <subcellularLocation>
        <location evidence="2">Cell membrane</location>
    </subcellularLocation>
    <subcellularLocation>
        <location evidence="1">Membrane</location>
        <topology evidence="1">Multi-pass membrane protein</topology>
    </subcellularLocation>
</comment>
<dbReference type="GO" id="GO:0042908">
    <property type="term" value="P:xenobiotic transport"/>
    <property type="evidence" value="ECO:0007669"/>
    <property type="project" value="UniProtKB-ARBA"/>
</dbReference>
<dbReference type="CDD" id="cd17323">
    <property type="entry name" value="MFS_Tpo1_MDR_like"/>
    <property type="match status" value="1"/>
</dbReference>
<dbReference type="AlphaFoldDB" id="A0A9P9ET67"/>
<feature type="compositionally biased region" description="Basic and acidic residues" evidence="9">
    <location>
        <begin position="61"/>
        <end position="74"/>
    </location>
</feature>
<reference evidence="12" key="1">
    <citation type="journal article" date="2021" name="Nat. Commun.">
        <title>Genetic determinants of endophytism in the Arabidopsis root mycobiome.</title>
        <authorList>
            <person name="Mesny F."/>
            <person name="Miyauchi S."/>
            <person name="Thiergart T."/>
            <person name="Pickel B."/>
            <person name="Atanasova L."/>
            <person name="Karlsson M."/>
            <person name="Huettel B."/>
            <person name="Barry K.W."/>
            <person name="Haridas S."/>
            <person name="Chen C."/>
            <person name="Bauer D."/>
            <person name="Andreopoulos W."/>
            <person name="Pangilinan J."/>
            <person name="LaButti K."/>
            <person name="Riley R."/>
            <person name="Lipzen A."/>
            <person name="Clum A."/>
            <person name="Drula E."/>
            <person name="Henrissat B."/>
            <person name="Kohler A."/>
            <person name="Grigoriev I.V."/>
            <person name="Martin F.M."/>
            <person name="Hacquard S."/>
        </authorList>
    </citation>
    <scope>NUCLEOTIDE SEQUENCE</scope>
    <source>
        <strain evidence="12">MPI-CAGE-AT-0147</strain>
    </source>
</reference>
<evidence type="ECO:0000256" key="1">
    <source>
        <dbReference type="ARBA" id="ARBA00004141"/>
    </source>
</evidence>
<keyword evidence="7 10" id="KW-0472">Membrane</keyword>
<feature type="transmembrane region" description="Helical" evidence="10">
    <location>
        <begin position="237"/>
        <end position="256"/>
    </location>
</feature>
<dbReference type="GO" id="GO:0005886">
    <property type="term" value="C:plasma membrane"/>
    <property type="evidence" value="ECO:0007669"/>
    <property type="project" value="UniProtKB-SubCell"/>
</dbReference>
<keyword evidence="6 10" id="KW-1133">Transmembrane helix</keyword>
<dbReference type="Proteomes" id="UP000738349">
    <property type="component" value="Unassembled WGS sequence"/>
</dbReference>
<dbReference type="PROSITE" id="PS00216">
    <property type="entry name" value="SUGAR_TRANSPORT_1"/>
    <property type="match status" value="1"/>
</dbReference>
<feature type="transmembrane region" description="Helical" evidence="10">
    <location>
        <begin position="517"/>
        <end position="539"/>
    </location>
</feature>